<feature type="region of interest" description="Disordered" evidence="1">
    <location>
        <begin position="144"/>
        <end position="169"/>
    </location>
</feature>
<dbReference type="EMBL" id="RBLI01000002">
    <property type="protein sequence ID" value="RKS44618.1"/>
    <property type="molecule type" value="Genomic_DNA"/>
</dbReference>
<dbReference type="RefSeq" id="WP_147429028.1">
    <property type="nucleotide sequence ID" value="NZ_CP044423.1"/>
</dbReference>
<evidence type="ECO:0000313" key="3">
    <source>
        <dbReference type="EMBL" id="QLH13430.1"/>
    </source>
</evidence>
<dbReference type="Proteomes" id="UP000326453">
    <property type="component" value="Chromosome 2"/>
</dbReference>
<dbReference type="EMBL" id="CP044423">
    <property type="protein sequence ID" value="QFG35189.1"/>
    <property type="molecule type" value="Genomic_DNA"/>
</dbReference>
<gene>
    <name evidence="4" type="ORF">BDE18_3469</name>
    <name evidence="2" type="ORF">ESD82_03085</name>
    <name evidence="3" type="ORF">HYQ43_03885</name>
</gene>
<dbReference type="Proteomes" id="UP000509322">
    <property type="component" value="Chromosome 1"/>
</dbReference>
<dbReference type="OrthoDB" id="7778362at2"/>
<protein>
    <recommendedName>
        <fullName evidence="8">DUF2946 domain-containing protein</fullName>
    </recommendedName>
</protein>
<name>A0A1I5DNM4_PARPN</name>
<evidence type="ECO:0000256" key="1">
    <source>
        <dbReference type="SAM" id="MobiDB-lite"/>
    </source>
</evidence>
<keyword evidence="5" id="KW-1185">Reference proteome</keyword>
<evidence type="ECO:0008006" key="8">
    <source>
        <dbReference type="Google" id="ProtNLM"/>
    </source>
</evidence>
<dbReference type="KEGG" id="ppan:ESD82_03085"/>
<reference evidence="2 6" key="2">
    <citation type="submission" date="2019-01" db="EMBL/GenBank/DDBJ databases">
        <title>Complete Genome Sequence and Annotation of the Paracoccus pantotrophus type strain DSM 2944.</title>
        <authorList>
            <person name="Bockwoldt J.A."/>
            <person name="Zimmermann M."/>
            <person name="Tiso T."/>
            <person name="Blank L.M."/>
        </authorList>
    </citation>
    <scope>NUCLEOTIDE SEQUENCE [LARGE SCALE GENOMIC DNA]</scope>
    <source>
        <strain evidence="2 6">DSM 2944</strain>
    </source>
</reference>
<sequence length="169" mass="17630">MCHSAAHNPARALLSFAAILLLLLAGWAGTGAAMPGHLAAALAGPLQQTVICAEGHARTVWLDADGNEHPAPQDCRDCPVCHSPLLVSGSEPVLPGRPVRWTRPAVTADAAQVRGAIRPLLVLTRGPPSFSSVWTHAVPSPAGDSLWSDAGDPRQPKRRAQAIAMDARA</sequence>
<accession>A0A1I5DNM4</accession>
<evidence type="ECO:0000313" key="7">
    <source>
        <dbReference type="Proteomes" id="UP000509322"/>
    </source>
</evidence>
<dbReference type="EMBL" id="CP058689">
    <property type="protein sequence ID" value="QLH13430.1"/>
    <property type="molecule type" value="Genomic_DNA"/>
</dbReference>
<evidence type="ECO:0000313" key="4">
    <source>
        <dbReference type="EMBL" id="RKS44618.1"/>
    </source>
</evidence>
<dbReference type="Proteomes" id="UP000273626">
    <property type="component" value="Unassembled WGS sequence"/>
</dbReference>
<dbReference type="GeneID" id="51369527"/>
<reference evidence="3 7" key="3">
    <citation type="submission" date="2020-07" db="EMBL/GenBank/DDBJ databases">
        <title>The complete genome of Paracoccus pantotrophus ACCC 10489.</title>
        <authorList>
            <person name="Si Y."/>
        </authorList>
    </citation>
    <scope>NUCLEOTIDE SEQUENCE [LARGE SCALE GENOMIC DNA]</scope>
    <source>
        <strain evidence="3 7">ACCC10489</strain>
    </source>
</reference>
<evidence type="ECO:0000313" key="2">
    <source>
        <dbReference type="EMBL" id="QFG35189.1"/>
    </source>
</evidence>
<evidence type="ECO:0000313" key="6">
    <source>
        <dbReference type="Proteomes" id="UP000326453"/>
    </source>
</evidence>
<proteinExistence type="predicted"/>
<dbReference type="AlphaFoldDB" id="A0A1I5DNM4"/>
<evidence type="ECO:0000313" key="5">
    <source>
        <dbReference type="Proteomes" id="UP000273626"/>
    </source>
</evidence>
<reference evidence="4 5" key="1">
    <citation type="submission" date="2018-10" db="EMBL/GenBank/DDBJ databases">
        <title>Genomic Encyclopedia of Archaeal and Bacterial Type Strains, Phase II (KMG-II): from individual species to whole genera.</title>
        <authorList>
            <person name="Goeker M."/>
        </authorList>
    </citation>
    <scope>NUCLEOTIDE SEQUENCE [LARGE SCALE GENOMIC DNA]</scope>
    <source>
        <strain evidence="5">ATCC 35512 / DSM 2944 / CIP 106514 / LMD 82.5 / NBRC 102493 / NCCB 82005 / GB17</strain>
        <strain evidence="4">DSM 2944</strain>
    </source>
</reference>
<organism evidence="2 6">
    <name type="scientific">Paracoccus pantotrophus</name>
    <name type="common">Thiosphaera pantotropha</name>
    <dbReference type="NCBI Taxonomy" id="82367"/>
    <lineage>
        <taxon>Bacteria</taxon>
        <taxon>Pseudomonadati</taxon>
        <taxon>Pseudomonadota</taxon>
        <taxon>Alphaproteobacteria</taxon>
        <taxon>Rhodobacterales</taxon>
        <taxon>Paracoccaceae</taxon>
        <taxon>Paracoccus</taxon>
    </lineage>
</organism>